<dbReference type="AlphaFoldDB" id="A0A9N9K5L6"/>
<evidence type="ECO:0000313" key="1">
    <source>
        <dbReference type="EMBL" id="CAG8811300.1"/>
    </source>
</evidence>
<dbReference type="OrthoDB" id="2426556at2759"/>
<name>A0A9N9K5L6_9GLOM</name>
<keyword evidence="2" id="KW-1185">Reference proteome</keyword>
<proteinExistence type="predicted"/>
<dbReference type="EMBL" id="CAJVPY010047388">
    <property type="protein sequence ID" value="CAG8811300.1"/>
    <property type="molecule type" value="Genomic_DNA"/>
</dbReference>
<reference evidence="1" key="1">
    <citation type="submission" date="2021-06" db="EMBL/GenBank/DDBJ databases">
        <authorList>
            <person name="Kallberg Y."/>
            <person name="Tangrot J."/>
            <person name="Rosling A."/>
        </authorList>
    </citation>
    <scope>NUCLEOTIDE SEQUENCE</scope>
    <source>
        <strain evidence="1">MA453B</strain>
    </source>
</reference>
<protein>
    <submittedName>
        <fullName evidence="1">24306_t:CDS:1</fullName>
    </submittedName>
</protein>
<organism evidence="1 2">
    <name type="scientific">Dentiscutata erythropus</name>
    <dbReference type="NCBI Taxonomy" id="1348616"/>
    <lineage>
        <taxon>Eukaryota</taxon>
        <taxon>Fungi</taxon>
        <taxon>Fungi incertae sedis</taxon>
        <taxon>Mucoromycota</taxon>
        <taxon>Glomeromycotina</taxon>
        <taxon>Glomeromycetes</taxon>
        <taxon>Diversisporales</taxon>
        <taxon>Gigasporaceae</taxon>
        <taxon>Dentiscutata</taxon>
    </lineage>
</organism>
<comment type="caution">
    <text evidence="1">The sequence shown here is derived from an EMBL/GenBank/DDBJ whole genome shotgun (WGS) entry which is preliminary data.</text>
</comment>
<sequence>CDREIRTGKTRDLNKYMNLNRNLHKGQCLPALRLIQNPVPLSKPGIKNNKKIRSKPIPKTDKEWFDLMKSNNDNKGSEPSDSEYNIADEDPDIYFKKIVDPYINRISEAEKFNKGEVCDYYTSVPKEYFAEAHIKKITPESQEPILKTISFKQNTIEIIREDQINASIEKGYNEIIDEIKDEALQESGWSFVRAEEVFLEISAFRLLQGSSYLPLPKALDKPQLGIINLQNRDDNECFKWCISAYHTREEAIKANRKPLHLNEIRRLRRNANIANFE</sequence>
<evidence type="ECO:0000313" key="2">
    <source>
        <dbReference type="Proteomes" id="UP000789405"/>
    </source>
</evidence>
<gene>
    <name evidence="1" type="ORF">DERYTH_LOCUS25442</name>
</gene>
<feature type="non-terminal residue" evidence="1">
    <location>
        <position position="1"/>
    </location>
</feature>
<feature type="non-terminal residue" evidence="1">
    <location>
        <position position="277"/>
    </location>
</feature>
<accession>A0A9N9K5L6</accession>
<dbReference type="Proteomes" id="UP000789405">
    <property type="component" value="Unassembled WGS sequence"/>
</dbReference>